<dbReference type="PANTHER" id="PTHR12526">
    <property type="entry name" value="GLYCOSYLTRANSFERASE"/>
    <property type="match status" value="1"/>
</dbReference>
<dbReference type="Gene3D" id="3.40.50.2000">
    <property type="entry name" value="Glycogen Phosphorylase B"/>
    <property type="match status" value="2"/>
</dbReference>
<dbReference type="PANTHER" id="PTHR12526:SF510">
    <property type="entry name" value="D-INOSITOL 3-PHOSPHATE GLYCOSYLTRANSFERASE"/>
    <property type="match status" value="1"/>
</dbReference>
<dbReference type="AlphaFoldDB" id="A0A5B8TZX3"/>
<dbReference type="Pfam" id="PF13692">
    <property type="entry name" value="Glyco_trans_1_4"/>
    <property type="match status" value="1"/>
</dbReference>
<dbReference type="EMBL" id="CP042430">
    <property type="protein sequence ID" value="QEC46279.1"/>
    <property type="molecule type" value="Genomic_DNA"/>
</dbReference>
<dbReference type="GO" id="GO:0016757">
    <property type="term" value="F:glycosyltransferase activity"/>
    <property type="evidence" value="ECO:0007669"/>
    <property type="project" value="UniProtKB-KW"/>
</dbReference>
<evidence type="ECO:0000256" key="1">
    <source>
        <dbReference type="ARBA" id="ARBA00022676"/>
    </source>
</evidence>
<evidence type="ECO:0000313" key="4">
    <source>
        <dbReference type="Proteomes" id="UP000321805"/>
    </source>
</evidence>
<protein>
    <submittedName>
        <fullName evidence="3">Glycosyltransferase family 4 protein</fullName>
    </submittedName>
</protein>
<reference evidence="3 4" key="1">
    <citation type="journal article" date="2018" name="J. Microbiol.">
        <title>Baekduia soli gen. nov., sp. nov., a novel bacterium isolated from the soil of Baekdu Mountain and proposal of a novel family name, Baekduiaceae fam. nov.</title>
        <authorList>
            <person name="An D.S."/>
            <person name="Siddiqi M.Z."/>
            <person name="Kim K.H."/>
            <person name="Yu H.S."/>
            <person name="Im W.T."/>
        </authorList>
    </citation>
    <scope>NUCLEOTIDE SEQUENCE [LARGE SCALE GENOMIC DNA]</scope>
    <source>
        <strain evidence="3 4">BR7-21</strain>
    </source>
</reference>
<evidence type="ECO:0000313" key="3">
    <source>
        <dbReference type="EMBL" id="QEC46279.1"/>
    </source>
</evidence>
<name>A0A5B8TZX3_9ACTN</name>
<keyword evidence="2 3" id="KW-0808">Transferase</keyword>
<dbReference type="RefSeq" id="WP_146915303.1">
    <property type="nucleotide sequence ID" value="NZ_CP042430.1"/>
</dbReference>
<sequence>MRLLAVCQVDRPGGPEIGLLRLLRRLEARGWEIALTSPGEEPTPLSEQGWPWEALEVGGLAHGAGARAVASWPRARRLSRDADITYLNGTVAGRLLPSLRGHATVLHVHDIVSRVPRHWNGADLVLADSRAVGGRLDPLDVHVIGCPVELDPPQAPAPWPAVGDGVPVVGFVGRLVPRKGPLELVRAAPAIRAARPDVRIVIVGDDPYEDEDPEYAAAVRAAPGVDHVGRVQEAATILSRLDVLVLPSLEEPFGTVVAEAMAAGTPVVATRVDGLPELVADGVTGALVEPGDTAALAVAVLRVLDDREAMGAAAREAAGRFGADAYADRVEDLLLELLPGRRAIERRRGLHDGTAT</sequence>
<dbReference type="SUPFAM" id="SSF53756">
    <property type="entry name" value="UDP-Glycosyltransferase/glycogen phosphorylase"/>
    <property type="match status" value="1"/>
</dbReference>
<organism evidence="3 4">
    <name type="scientific">Baekduia soli</name>
    <dbReference type="NCBI Taxonomy" id="496014"/>
    <lineage>
        <taxon>Bacteria</taxon>
        <taxon>Bacillati</taxon>
        <taxon>Actinomycetota</taxon>
        <taxon>Thermoleophilia</taxon>
        <taxon>Solirubrobacterales</taxon>
        <taxon>Baekduiaceae</taxon>
        <taxon>Baekduia</taxon>
    </lineage>
</organism>
<gene>
    <name evidence="3" type="ORF">FSW04_00925</name>
</gene>
<dbReference type="OrthoDB" id="9814612at2"/>
<accession>A0A5B8TZX3</accession>
<evidence type="ECO:0000256" key="2">
    <source>
        <dbReference type="ARBA" id="ARBA00022679"/>
    </source>
</evidence>
<dbReference type="Proteomes" id="UP000321805">
    <property type="component" value="Chromosome"/>
</dbReference>
<keyword evidence="4" id="KW-1185">Reference proteome</keyword>
<keyword evidence="1" id="KW-0328">Glycosyltransferase</keyword>
<dbReference type="CDD" id="cd03801">
    <property type="entry name" value="GT4_PimA-like"/>
    <property type="match status" value="1"/>
</dbReference>
<dbReference type="KEGG" id="bsol:FSW04_00925"/>
<proteinExistence type="predicted"/>